<dbReference type="NCBIfam" id="TIGR03860">
    <property type="entry name" value="FMN_nitrolo"/>
    <property type="match status" value="1"/>
</dbReference>
<protein>
    <submittedName>
        <fullName evidence="7">NtaA/DmoA family FMN-dependent monooxygenase</fullName>
        <ecNumber evidence="7">1.14.-.-</ecNumber>
    </submittedName>
</protein>
<evidence type="ECO:0000256" key="1">
    <source>
        <dbReference type="ARBA" id="ARBA00022630"/>
    </source>
</evidence>
<proteinExistence type="inferred from homology"/>
<reference evidence="7 8" key="1">
    <citation type="submission" date="2021-05" db="EMBL/GenBank/DDBJ databases">
        <title>Whole genome sequence of Curtobacterium flaccumfaciens pv. flaccumfaciens strain CFBP 8819.</title>
        <authorList>
            <person name="Osdaghi E."/>
            <person name="Taghouti G."/>
            <person name="Portier P."/>
            <person name="Fazliarab A."/>
            <person name="Taghavi S.M."/>
            <person name="Briand M."/>
            <person name="Le-Saux M."/>
            <person name="Jacques M.-A."/>
        </authorList>
    </citation>
    <scope>NUCLEOTIDE SEQUENCE [LARGE SCALE GENOMIC DNA]</scope>
    <source>
        <strain evidence="7 8">CFBP 8819</strain>
    </source>
</reference>
<comment type="similarity">
    <text evidence="5">Belongs to the NtaA/SnaA/DszA monooxygenase family.</text>
</comment>
<dbReference type="EC" id="1.14.-.-" evidence="7"/>
<dbReference type="InterPro" id="IPR036661">
    <property type="entry name" value="Luciferase-like_sf"/>
</dbReference>
<name>A0ABS5VCM6_9MICO</name>
<keyword evidence="2" id="KW-0288">FMN</keyword>
<organism evidence="7 8">
    <name type="scientific">Curtobacterium aurantiacum</name>
    <dbReference type="NCBI Taxonomy" id="3236919"/>
    <lineage>
        <taxon>Bacteria</taxon>
        <taxon>Bacillati</taxon>
        <taxon>Actinomycetota</taxon>
        <taxon>Actinomycetes</taxon>
        <taxon>Micrococcales</taxon>
        <taxon>Microbacteriaceae</taxon>
        <taxon>Curtobacterium</taxon>
    </lineage>
</organism>
<accession>A0ABS5VCM6</accession>
<evidence type="ECO:0000313" key="8">
    <source>
        <dbReference type="Proteomes" id="UP001519641"/>
    </source>
</evidence>
<dbReference type="PANTHER" id="PTHR30011:SF16">
    <property type="entry name" value="C2H2 FINGER DOMAIN TRANSCRIPTION FACTOR (EUROFUNG)-RELATED"/>
    <property type="match status" value="1"/>
</dbReference>
<comment type="caution">
    <text evidence="7">The sequence shown here is derived from an EMBL/GenBank/DDBJ whole genome shotgun (WGS) entry which is preliminary data.</text>
</comment>
<evidence type="ECO:0000259" key="6">
    <source>
        <dbReference type="Pfam" id="PF00296"/>
    </source>
</evidence>
<keyword evidence="3 7" id="KW-0560">Oxidoreductase</keyword>
<dbReference type="SUPFAM" id="SSF51679">
    <property type="entry name" value="Bacterial luciferase-like"/>
    <property type="match status" value="1"/>
</dbReference>
<keyword evidence="1" id="KW-0285">Flavoprotein</keyword>
<evidence type="ECO:0000256" key="4">
    <source>
        <dbReference type="ARBA" id="ARBA00023033"/>
    </source>
</evidence>
<dbReference type="PIRSF" id="PIRSF000337">
    <property type="entry name" value="NTA_MOA"/>
    <property type="match status" value="1"/>
</dbReference>
<evidence type="ECO:0000256" key="5">
    <source>
        <dbReference type="ARBA" id="ARBA00033748"/>
    </source>
</evidence>
<dbReference type="EMBL" id="JAHEWS010000006">
    <property type="protein sequence ID" value="MBT1587249.1"/>
    <property type="molecule type" value="Genomic_DNA"/>
</dbReference>
<keyword evidence="8" id="KW-1185">Reference proteome</keyword>
<dbReference type="PANTHER" id="PTHR30011">
    <property type="entry name" value="ALKANESULFONATE MONOOXYGENASE-RELATED"/>
    <property type="match status" value="1"/>
</dbReference>
<dbReference type="GO" id="GO:0004497">
    <property type="term" value="F:monooxygenase activity"/>
    <property type="evidence" value="ECO:0007669"/>
    <property type="project" value="UniProtKB-KW"/>
</dbReference>
<dbReference type="InterPro" id="IPR016215">
    <property type="entry name" value="NTA_MOA"/>
</dbReference>
<dbReference type="Pfam" id="PF00296">
    <property type="entry name" value="Bac_luciferase"/>
    <property type="match status" value="1"/>
</dbReference>
<evidence type="ECO:0000256" key="2">
    <source>
        <dbReference type="ARBA" id="ARBA00022643"/>
    </source>
</evidence>
<keyword evidence="4 7" id="KW-0503">Monooxygenase</keyword>
<dbReference type="InterPro" id="IPR051260">
    <property type="entry name" value="Diverse_substr_monoxygenases"/>
</dbReference>
<dbReference type="Gene3D" id="3.20.20.30">
    <property type="entry name" value="Luciferase-like domain"/>
    <property type="match status" value="1"/>
</dbReference>
<dbReference type="RefSeq" id="WP_214543959.1">
    <property type="nucleotide sequence ID" value="NZ_JAHEWS010000006.1"/>
</dbReference>
<dbReference type="CDD" id="cd01095">
    <property type="entry name" value="Nitrilotriacetate_monoxgenase"/>
    <property type="match status" value="1"/>
</dbReference>
<evidence type="ECO:0000313" key="7">
    <source>
        <dbReference type="EMBL" id="MBT1587249.1"/>
    </source>
</evidence>
<evidence type="ECO:0000256" key="3">
    <source>
        <dbReference type="ARBA" id="ARBA00023002"/>
    </source>
</evidence>
<dbReference type="Proteomes" id="UP001519641">
    <property type="component" value="Unassembled WGS sequence"/>
</dbReference>
<dbReference type="InterPro" id="IPR011251">
    <property type="entry name" value="Luciferase-like_dom"/>
</dbReference>
<feature type="domain" description="Luciferase-like" evidence="6">
    <location>
        <begin position="39"/>
        <end position="336"/>
    </location>
</feature>
<sequence>MTTETSQLTSAPQMLLAMQLVGGFGGAPGAWRMPGVPLDSYTDMDAHVRHAQAAERGKVQLLFFADTPALETDLNVQPQRHVIDPVVVMTSIARETKRIGLVATASTTFNEPYNIARQFKAMDVISHGRIGWNAVTTSNPEAAANFGVAVPPRPEKYGRAHEVIQVVEALWGSWGTDALIGDVAAGIYADASKIQPINLGGQYVASRGPLPIPPSEQGQPVIFQAGGGQNGLELAGRYADGVYANPYDIASAKAQRDALRAAAVAAGRNADDIKMFAGFMPTVGATKRDALDRRRALDESIDLRQRVAYLGHMIGLPLRYEDIDQSVPEQVLERAVANPSDPRSDHALAVVREGWSLRDVIAHGVIDYHPVVADTPERIADFMQEWFEAGACDGFSLSIDSLHDGVDAFVDEVVPILQERGIFHRDYEGATLRDNIHAAPRYGRDPRVIGES</sequence>
<gene>
    <name evidence="7" type="ORF">KK097_05395</name>
</gene>